<protein>
    <recommendedName>
        <fullName evidence="10">Pentraxin (PTX) domain-containing protein</fullName>
    </recommendedName>
</protein>
<evidence type="ECO:0000256" key="2">
    <source>
        <dbReference type="ARBA" id="ARBA00004613"/>
    </source>
</evidence>
<dbReference type="SMART" id="SM00159">
    <property type="entry name" value="PTX"/>
    <property type="match status" value="1"/>
</dbReference>
<accession>A0AA88T3Q1</accession>
<feature type="signal peptide" evidence="9">
    <location>
        <begin position="1"/>
        <end position="25"/>
    </location>
</feature>
<comment type="subcellular location">
    <subcellularLocation>
        <location evidence="2">Secreted</location>
    </subcellularLocation>
</comment>
<dbReference type="SUPFAM" id="SSF49899">
    <property type="entry name" value="Concanavalin A-like lectins/glucanases"/>
    <property type="match status" value="1"/>
</dbReference>
<comment type="similarity">
    <text evidence="8">Belongs to the pentraxin family.</text>
</comment>
<keyword evidence="6" id="KW-0106">Calcium</keyword>
<reference evidence="11" key="1">
    <citation type="submission" date="2023-07" db="EMBL/GenBank/DDBJ databases">
        <title>Chromosome-level Genome Assembly of Striped Snakehead (Channa striata).</title>
        <authorList>
            <person name="Liu H."/>
        </authorList>
    </citation>
    <scope>NUCLEOTIDE SEQUENCE</scope>
    <source>
        <strain evidence="11">Gz</strain>
        <tissue evidence="11">Muscle</tissue>
    </source>
</reference>
<dbReference type="InterPro" id="IPR001759">
    <property type="entry name" value="PTX_dom"/>
</dbReference>
<organism evidence="11 12">
    <name type="scientific">Channa striata</name>
    <name type="common">Snakehead murrel</name>
    <name type="synonym">Ophicephalus striatus</name>
    <dbReference type="NCBI Taxonomy" id="64152"/>
    <lineage>
        <taxon>Eukaryota</taxon>
        <taxon>Metazoa</taxon>
        <taxon>Chordata</taxon>
        <taxon>Craniata</taxon>
        <taxon>Vertebrata</taxon>
        <taxon>Euteleostomi</taxon>
        <taxon>Actinopterygii</taxon>
        <taxon>Neopterygii</taxon>
        <taxon>Teleostei</taxon>
        <taxon>Neoteleostei</taxon>
        <taxon>Acanthomorphata</taxon>
        <taxon>Anabantaria</taxon>
        <taxon>Anabantiformes</taxon>
        <taxon>Channoidei</taxon>
        <taxon>Channidae</taxon>
        <taxon>Channa</taxon>
    </lineage>
</organism>
<comment type="cofactor">
    <cofactor evidence="1">
        <name>Ca(2+)</name>
        <dbReference type="ChEBI" id="CHEBI:29108"/>
    </cofactor>
</comment>
<dbReference type="PANTHER" id="PTHR45869">
    <property type="entry name" value="C-REACTIVE PROTEIN-RELATED"/>
    <property type="match status" value="1"/>
</dbReference>
<dbReference type="EMBL" id="JAUPFM010000001">
    <property type="protein sequence ID" value="KAK2861662.1"/>
    <property type="molecule type" value="Genomic_DNA"/>
</dbReference>
<keyword evidence="5 9" id="KW-0732">Signal</keyword>
<evidence type="ECO:0000313" key="11">
    <source>
        <dbReference type="EMBL" id="KAK2861662.1"/>
    </source>
</evidence>
<evidence type="ECO:0000256" key="6">
    <source>
        <dbReference type="ARBA" id="ARBA00022837"/>
    </source>
</evidence>
<sequence length="251" mass="28391">MKNKPFVPAVLLIVLTVGFDGSARAEPPKLGLSLNEKMFTLSAEDRISFFPPYFSGKATVSPNNGVSVCLHYMAEYLQTESPSIFTLSPSTDPLKLEVLQRDMYNLSRDLHNSSFLILQPSVRFLSDSQSDIWTRLCLTVDSRRNLVQVFSGLKMSIRKFLPDPYVWSGEPVISFSGFDGHFTDVQVWNCPLSYHEVYKYMSGSGDRPRKGSVLSWSNISYSIQGNALLEDTYVWVENWMVGRRGSMCQPK</sequence>
<keyword evidence="7" id="KW-1015">Disulfide bond</keyword>
<evidence type="ECO:0000256" key="3">
    <source>
        <dbReference type="ARBA" id="ARBA00022525"/>
    </source>
</evidence>
<evidence type="ECO:0000256" key="1">
    <source>
        <dbReference type="ARBA" id="ARBA00001913"/>
    </source>
</evidence>
<evidence type="ECO:0000256" key="5">
    <source>
        <dbReference type="ARBA" id="ARBA00022729"/>
    </source>
</evidence>
<evidence type="ECO:0000256" key="7">
    <source>
        <dbReference type="ARBA" id="ARBA00023157"/>
    </source>
</evidence>
<feature type="chain" id="PRO_5041717054" description="Pentraxin (PTX) domain-containing protein" evidence="9">
    <location>
        <begin position="26"/>
        <end position="251"/>
    </location>
</feature>
<evidence type="ECO:0000256" key="8">
    <source>
        <dbReference type="ARBA" id="ARBA00038102"/>
    </source>
</evidence>
<gene>
    <name evidence="11" type="ORF">Q5P01_001195</name>
</gene>
<dbReference type="GO" id="GO:0005576">
    <property type="term" value="C:extracellular region"/>
    <property type="evidence" value="ECO:0007669"/>
    <property type="project" value="UniProtKB-SubCell"/>
</dbReference>
<evidence type="ECO:0000256" key="4">
    <source>
        <dbReference type="ARBA" id="ARBA00022723"/>
    </source>
</evidence>
<proteinExistence type="inferred from homology"/>
<keyword evidence="4" id="KW-0479">Metal-binding</keyword>
<feature type="domain" description="Pentraxin (PTX)" evidence="10">
    <location>
        <begin position="41"/>
        <end position="235"/>
    </location>
</feature>
<keyword evidence="3" id="KW-0964">Secreted</keyword>
<dbReference type="Gene3D" id="2.60.120.200">
    <property type="match status" value="1"/>
</dbReference>
<dbReference type="Proteomes" id="UP001187415">
    <property type="component" value="Unassembled WGS sequence"/>
</dbReference>
<dbReference type="InterPro" id="IPR013320">
    <property type="entry name" value="ConA-like_dom_sf"/>
</dbReference>
<dbReference type="PANTHER" id="PTHR45869:SF7">
    <property type="entry name" value="C-REACTIVE PROTEIN"/>
    <property type="match status" value="1"/>
</dbReference>
<dbReference type="InterPro" id="IPR051005">
    <property type="entry name" value="Pentraxin_domain"/>
</dbReference>
<evidence type="ECO:0000259" key="10">
    <source>
        <dbReference type="SMART" id="SM00159"/>
    </source>
</evidence>
<dbReference type="AlphaFoldDB" id="A0AA88T3Q1"/>
<name>A0AA88T3Q1_CHASR</name>
<evidence type="ECO:0000256" key="9">
    <source>
        <dbReference type="SAM" id="SignalP"/>
    </source>
</evidence>
<dbReference type="GO" id="GO:0046872">
    <property type="term" value="F:metal ion binding"/>
    <property type="evidence" value="ECO:0007669"/>
    <property type="project" value="UniProtKB-KW"/>
</dbReference>
<keyword evidence="12" id="KW-1185">Reference proteome</keyword>
<evidence type="ECO:0000313" key="12">
    <source>
        <dbReference type="Proteomes" id="UP001187415"/>
    </source>
</evidence>
<comment type="caution">
    <text evidence="11">The sequence shown here is derived from an EMBL/GenBank/DDBJ whole genome shotgun (WGS) entry which is preliminary data.</text>
</comment>